<organism evidence="2 3">
    <name type="scientific">Leptospira wolffii</name>
    <dbReference type="NCBI Taxonomy" id="409998"/>
    <lineage>
        <taxon>Bacteria</taxon>
        <taxon>Pseudomonadati</taxon>
        <taxon>Spirochaetota</taxon>
        <taxon>Spirochaetia</taxon>
        <taxon>Leptospirales</taxon>
        <taxon>Leptospiraceae</taxon>
        <taxon>Leptospira</taxon>
    </lineage>
</organism>
<dbReference type="RefSeq" id="WP_100760008.1">
    <property type="nucleotide sequence ID" value="NZ_NPDT01000009.1"/>
</dbReference>
<gene>
    <name evidence="2" type="ORF">CH371_17345</name>
</gene>
<dbReference type="EMBL" id="NPDT01000009">
    <property type="protein sequence ID" value="PJZ64539.1"/>
    <property type="molecule type" value="Genomic_DNA"/>
</dbReference>
<reference evidence="2 3" key="1">
    <citation type="submission" date="2017-07" db="EMBL/GenBank/DDBJ databases">
        <title>Leptospira spp. isolated from tropical soils.</title>
        <authorList>
            <person name="Thibeaux R."/>
            <person name="Iraola G."/>
            <person name="Ferres I."/>
            <person name="Bierque E."/>
            <person name="Girault D."/>
            <person name="Soupe-Gilbert M.-E."/>
            <person name="Picardeau M."/>
            <person name="Goarant C."/>
        </authorList>
    </citation>
    <scope>NUCLEOTIDE SEQUENCE [LARGE SCALE GENOMIC DNA]</scope>
    <source>
        <strain evidence="2 3">FH2-C-A2</strain>
    </source>
</reference>
<evidence type="ECO:0000313" key="2">
    <source>
        <dbReference type="EMBL" id="PJZ64539.1"/>
    </source>
</evidence>
<proteinExistence type="predicted"/>
<feature type="transmembrane region" description="Helical" evidence="1">
    <location>
        <begin position="39"/>
        <end position="60"/>
    </location>
</feature>
<evidence type="ECO:0000256" key="1">
    <source>
        <dbReference type="SAM" id="Phobius"/>
    </source>
</evidence>
<accession>A0A2M9Z7Y0</accession>
<keyword evidence="1" id="KW-0472">Membrane</keyword>
<dbReference type="AlphaFoldDB" id="A0A2M9Z7Y0"/>
<protein>
    <submittedName>
        <fullName evidence="2">Uncharacterized protein</fullName>
    </submittedName>
</protein>
<name>A0A2M9Z7Y0_9LEPT</name>
<keyword evidence="1" id="KW-0812">Transmembrane</keyword>
<feature type="transmembrane region" description="Helical" evidence="1">
    <location>
        <begin position="127"/>
        <end position="153"/>
    </location>
</feature>
<feature type="transmembrane region" description="Helical" evidence="1">
    <location>
        <begin position="72"/>
        <end position="91"/>
    </location>
</feature>
<evidence type="ECO:0000313" key="3">
    <source>
        <dbReference type="Proteomes" id="UP000231912"/>
    </source>
</evidence>
<comment type="caution">
    <text evidence="2">The sequence shown here is derived from an EMBL/GenBank/DDBJ whole genome shotgun (WGS) entry which is preliminary data.</text>
</comment>
<feature type="transmembrane region" description="Helical" evidence="1">
    <location>
        <begin position="12"/>
        <end position="33"/>
    </location>
</feature>
<keyword evidence="1" id="KW-1133">Transmembrane helix</keyword>
<sequence length="163" mass="18438">MNRTYLFHRILTISVSIFLSGVLSFWLAIFSPVDRPESWIKLGFTGLALVLSVVSFFWISGGGSIREIYGRFFFFLFALLSILALHLWFVLIPFTENKLSEIAKEIAGSKSLSDRNELSEIESSHSAFLFFSFLLLFFTLVSGFISSAMAAILHFSKGKRKES</sequence>
<dbReference type="Proteomes" id="UP000231912">
    <property type="component" value="Unassembled WGS sequence"/>
</dbReference>